<dbReference type="CTD" id="317"/>
<dbReference type="InterPro" id="IPR015943">
    <property type="entry name" value="WD40/YVTN_repeat-like_dom_sf"/>
</dbReference>
<name>A0A8B7XUV6_ACAPL</name>
<dbReference type="InterPro" id="IPR048975">
    <property type="entry name" value="WHD_APAF1"/>
</dbReference>
<dbReference type="InterPro" id="IPR042197">
    <property type="entry name" value="Apaf_helical"/>
</dbReference>
<keyword evidence="3" id="KW-0677">Repeat</keyword>
<dbReference type="SUPFAM" id="SSF50978">
    <property type="entry name" value="WD40 repeat-like"/>
    <property type="match status" value="2"/>
</dbReference>
<dbReference type="GeneID" id="110975466"/>
<evidence type="ECO:0000256" key="1">
    <source>
        <dbReference type="ARBA" id="ARBA00022574"/>
    </source>
</evidence>
<dbReference type="PROSITE" id="PS50294">
    <property type="entry name" value="WD_REPEATS_REGION"/>
    <property type="match status" value="9"/>
</dbReference>
<dbReference type="InterPro" id="IPR011029">
    <property type="entry name" value="DEATH-like_dom_sf"/>
</dbReference>
<dbReference type="Gene3D" id="3.40.50.300">
    <property type="entry name" value="P-loop containing nucleotide triphosphate hydrolases"/>
    <property type="match status" value="1"/>
</dbReference>
<dbReference type="GO" id="GO:0042981">
    <property type="term" value="P:regulation of apoptotic process"/>
    <property type="evidence" value="ECO:0007669"/>
    <property type="project" value="InterPro"/>
</dbReference>
<evidence type="ECO:0000313" key="7">
    <source>
        <dbReference type="RefSeq" id="XP_022083681.1"/>
    </source>
</evidence>
<feature type="repeat" description="WD" evidence="4">
    <location>
        <begin position="1029"/>
        <end position="1070"/>
    </location>
</feature>
<dbReference type="PROSITE" id="PS50209">
    <property type="entry name" value="CARD"/>
    <property type="match status" value="1"/>
</dbReference>
<dbReference type="SUPFAM" id="SSF52540">
    <property type="entry name" value="P-loop containing nucleoside triphosphate hydrolases"/>
    <property type="match status" value="1"/>
</dbReference>
<reference evidence="7 8" key="1">
    <citation type="submission" date="2025-04" db="UniProtKB">
        <authorList>
            <consortium name="RefSeq"/>
        </authorList>
    </citation>
    <scope>IDENTIFICATION</scope>
</reference>
<dbReference type="Pfam" id="PF00400">
    <property type="entry name" value="WD40"/>
    <property type="match status" value="12"/>
</dbReference>
<dbReference type="GO" id="GO:0005829">
    <property type="term" value="C:cytosol"/>
    <property type="evidence" value="ECO:0007669"/>
    <property type="project" value="UniProtKB-ARBA"/>
</dbReference>
<dbReference type="RefSeq" id="XP_022083682.1">
    <property type="nucleotide sequence ID" value="XM_022227990.1"/>
</dbReference>
<sequence>MTTVLSERARSNLLVHRASIAQDLTVDYVLDLLISDLSISLEESELIGAEVTRRRKATKLLDIIATKGQQAYNNLHKALRERHKHLAILLEDGVTVDGVPLTPGMSPDILSEEEVQIVMTRGGVPPRPAVFMSRMDKVREIREALFQLQDKIGWVLVHGMGGIGKSVLAAEAVRNSKILTKVFPGGVFWVAISNIDKSKLLTKLQNLCARLDQESRPPPLNLEEAKDRLRLVLVEQHPRSLLILDDIWSTKVARIFDVQCRVLVTTRDKSVVDTISSPVTTISLEHGFSESQALETLALWTEKPRKELPPEAHQIYEASKGNPLVISLIGGLLRDHPHRWEYYLKKLKEKKYSRLRKASSYEYESVDEAMGVSVDQLPDESRELYFDFVIFDGGVKISAKVLSILWDIEMESVEDEMLQLANKSLVRQEWDDKLRCMIYTVHDLQLDFIKQNSENQKDVHKKLVCSYKKLCQGKYHTLEDDAYIHEYLPMHMAKAHLFSELRGLLLNLDWIVAKLGVMGLAAPAYVLSDYVKYSHYLMTREEMDLAKEFQLFVSVNSHLLVQSPKPDVTQLALSQPPNSLVYKQAHQRALQSKTGFFVNWRNRPSKMDSILMRSKVHEGTVSCANFSPEADLVVSCGEDENIKIWESMSGRVSLMFNTHEEHVNYCEFSPDGSKLLSCSNDKTLKLFNIHEEKLIATFYGHTAEVYMCVFSHDGQKAASCSEDMTVKVWDLVNLRLLRTLTGHSEAVKGCQWSGDDKSIVSCSHDSSVKVFDAESGGILTSYDEHDSFVTCCCVSPKDKRVASASSYLLHVWDMSTAEQLGVCVCRTQAILCCAFSPNGSIVVTGCSDFSIWLWDITSFKSLAVYRGHSSWVLSVAFDSSGEQLVSASDDETVMIWKVDSLFDDNNVVLKRDFEARFSSDDVTIVTSDVSNACLVIDENGQRTRVVAQSPARVRTVAMSSDGKAACGNILGEIFLLSVIFAKELCVLRGHTSAIRHCVFNKDGSMLASTSEDTDVRLWNLNKPGQHVVLKGHRDSVNMCNFFKKDTRLLSSSHDGTMKIWDVKSGEVIKSIEAHDNWIFSSDVSPDEKLAVSVSVDKTAKVWDIASGNLIHTLNGHDDIIRTCCIAPNSRLLATGNDQGVIKIWDLISGKEIATCAGHNSWITDITFSKDSRYILSVGDNVKWWRVDGSSVQIFHIRGSFVRLVRADDDFKHFVTIGNTGILYILSLIKQPQQHAMHL</sequence>
<feature type="repeat" description="WD" evidence="4">
    <location>
        <begin position="830"/>
        <end position="864"/>
    </location>
</feature>
<dbReference type="Pfam" id="PF21296">
    <property type="entry name" value="WHD_APAF1"/>
    <property type="match status" value="1"/>
</dbReference>
<dbReference type="FunFam" id="1.10.8.430:FF:000001">
    <property type="entry name" value="Apoptotic protease-activating factor 1"/>
    <property type="match status" value="1"/>
</dbReference>
<dbReference type="SUPFAM" id="SSF47986">
    <property type="entry name" value="DEATH domain"/>
    <property type="match status" value="1"/>
</dbReference>
<dbReference type="Pfam" id="PF00931">
    <property type="entry name" value="NB-ARC"/>
    <property type="match status" value="1"/>
</dbReference>
<dbReference type="InterPro" id="IPR001680">
    <property type="entry name" value="WD40_rpt"/>
</dbReference>
<dbReference type="RefSeq" id="XP_022083681.1">
    <property type="nucleotide sequence ID" value="XM_022227989.1"/>
</dbReference>
<dbReference type="PROSITE" id="PS50082">
    <property type="entry name" value="WD_REPEATS_2"/>
    <property type="match status" value="10"/>
</dbReference>
<evidence type="ECO:0000259" key="5">
    <source>
        <dbReference type="PROSITE" id="PS50209"/>
    </source>
</evidence>
<feature type="repeat" description="WD" evidence="4">
    <location>
        <begin position="698"/>
        <end position="739"/>
    </location>
</feature>
<keyword evidence="6" id="KW-1185">Reference proteome</keyword>
<feature type="repeat" description="WD" evidence="4">
    <location>
        <begin position="1113"/>
        <end position="1154"/>
    </location>
</feature>
<dbReference type="Gene3D" id="1.25.40.370">
    <property type="match status" value="1"/>
</dbReference>
<dbReference type="OrthoDB" id="1357022at2759"/>
<dbReference type="Pfam" id="PF17908">
    <property type="entry name" value="APAF1_C"/>
    <property type="match status" value="1"/>
</dbReference>
<evidence type="ECO:0000256" key="4">
    <source>
        <dbReference type="PROSITE-ProRule" id="PRU00221"/>
    </source>
</evidence>
<dbReference type="GO" id="GO:0006915">
    <property type="term" value="P:apoptotic process"/>
    <property type="evidence" value="ECO:0007669"/>
    <property type="project" value="UniProtKB-KW"/>
</dbReference>
<evidence type="ECO:0000313" key="6">
    <source>
        <dbReference type="Proteomes" id="UP000694845"/>
    </source>
</evidence>
<feature type="repeat" description="WD" evidence="4">
    <location>
        <begin position="614"/>
        <end position="655"/>
    </location>
</feature>
<dbReference type="InterPro" id="IPR036388">
    <property type="entry name" value="WH-like_DNA-bd_sf"/>
</dbReference>
<dbReference type="RefSeq" id="XP_022083683.1">
    <property type="nucleotide sequence ID" value="XM_022227991.1"/>
</dbReference>
<evidence type="ECO:0000256" key="3">
    <source>
        <dbReference type="ARBA" id="ARBA00022737"/>
    </source>
</evidence>
<dbReference type="InterPro" id="IPR002182">
    <property type="entry name" value="NB-ARC"/>
</dbReference>
<dbReference type="Gene3D" id="1.10.533.10">
    <property type="entry name" value="Death Domain, Fas"/>
    <property type="match status" value="1"/>
</dbReference>
<organism evidence="6 7">
    <name type="scientific">Acanthaster planci</name>
    <name type="common">Crown-of-thorns starfish</name>
    <dbReference type="NCBI Taxonomy" id="133434"/>
    <lineage>
        <taxon>Eukaryota</taxon>
        <taxon>Metazoa</taxon>
        <taxon>Echinodermata</taxon>
        <taxon>Eleutherozoa</taxon>
        <taxon>Asterozoa</taxon>
        <taxon>Asteroidea</taxon>
        <taxon>Valvatacea</taxon>
        <taxon>Valvatida</taxon>
        <taxon>Acanthasteridae</taxon>
        <taxon>Acanthaster</taxon>
    </lineage>
</organism>
<dbReference type="KEGG" id="aplc:110975466"/>
<dbReference type="InterPro" id="IPR041452">
    <property type="entry name" value="APAF1_C"/>
</dbReference>
<dbReference type="Pfam" id="PF00619">
    <property type="entry name" value="CARD"/>
    <property type="match status" value="1"/>
</dbReference>
<dbReference type="Gene3D" id="1.10.10.10">
    <property type="entry name" value="Winged helix-like DNA-binding domain superfamily/Winged helix DNA-binding domain"/>
    <property type="match status" value="1"/>
</dbReference>
<dbReference type="InterPro" id="IPR036322">
    <property type="entry name" value="WD40_repeat_dom_sf"/>
</dbReference>
<dbReference type="InterPro" id="IPR020472">
    <property type="entry name" value="WD40_PAC1"/>
</dbReference>
<dbReference type="PANTHER" id="PTHR22845">
    <property type="entry name" value="APOPTOTIC PROTEASE-ACTIVATING FACTOR 1"/>
    <property type="match status" value="1"/>
</dbReference>
<dbReference type="PRINTS" id="PR00320">
    <property type="entry name" value="GPROTEINBRPT"/>
</dbReference>
<dbReference type="CDD" id="cd01671">
    <property type="entry name" value="CARD"/>
    <property type="match status" value="1"/>
</dbReference>
<dbReference type="AlphaFoldDB" id="A0A8B7XUV6"/>
<keyword evidence="2" id="KW-0053">Apoptosis</keyword>
<dbReference type="InterPro" id="IPR027417">
    <property type="entry name" value="P-loop_NTPase"/>
</dbReference>
<feature type="repeat" description="WD" evidence="4">
    <location>
        <begin position="1071"/>
        <end position="1112"/>
    </location>
</feature>
<dbReference type="PRINTS" id="PR00364">
    <property type="entry name" value="DISEASERSIST"/>
</dbReference>
<dbReference type="InterPro" id="IPR019775">
    <property type="entry name" value="WD40_repeat_CS"/>
</dbReference>
<evidence type="ECO:0000313" key="8">
    <source>
        <dbReference type="RefSeq" id="XP_022083682.1"/>
    </source>
</evidence>
<protein>
    <submittedName>
        <fullName evidence="7 8">Apoptotic protease-activating factor 1-like</fullName>
    </submittedName>
</protein>
<dbReference type="PROSITE" id="PS00678">
    <property type="entry name" value="WD_REPEATS_1"/>
    <property type="match status" value="5"/>
</dbReference>
<dbReference type="CDD" id="cd00200">
    <property type="entry name" value="WD40"/>
    <property type="match status" value="2"/>
</dbReference>
<dbReference type="GO" id="GO:0043531">
    <property type="term" value="F:ADP binding"/>
    <property type="evidence" value="ECO:0007669"/>
    <property type="project" value="InterPro"/>
</dbReference>
<dbReference type="SMART" id="SM00114">
    <property type="entry name" value="CARD"/>
    <property type="match status" value="1"/>
</dbReference>
<feature type="domain" description="CARD" evidence="5">
    <location>
        <begin position="5"/>
        <end position="94"/>
    </location>
</feature>
<proteinExistence type="predicted"/>
<evidence type="ECO:0000256" key="2">
    <source>
        <dbReference type="ARBA" id="ARBA00022703"/>
    </source>
</evidence>
<evidence type="ECO:0000313" key="9">
    <source>
        <dbReference type="RefSeq" id="XP_022083683.1"/>
    </source>
</evidence>
<feature type="repeat" description="WD" evidence="4">
    <location>
        <begin position="740"/>
        <end position="781"/>
    </location>
</feature>
<dbReference type="PANTHER" id="PTHR22845:SF5">
    <property type="entry name" value="APOPTOTIC PROTEASE-ACTIVATING FACTOR 1"/>
    <property type="match status" value="1"/>
</dbReference>
<dbReference type="SMART" id="SM00320">
    <property type="entry name" value="WD40"/>
    <property type="match status" value="13"/>
</dbReference>
<feature type="repeat" description="WD" evidence="4">
    <location>
        <begin position="865"/>
        <end position="900"/>
    </location>
</feature>
<dbReference type="Gene3D" id="2.130.10.10">
    <property type="entry name" value="YVTN repeat-like/Quinoprotein amine dehydrogenase"/>
    <property type="match status" value="2"/>
</dbReference>
<keyword evidence="1 4" id="KW-0853">WD repeat</keyword>
<gene>
    <name evidence="7 8 9" type="primary">LOC110975466</name>
</gene>
<dbReference type="Gene3D" id="1.10.8.430">
    <property type="entry name" value="Helical domain of apoptotic protease-activating factors"/>
    <property type="match status" value="1"/>
</dbReference>
<dbReference type="Proteomes" id="UP000694845">
    <property type="component" value="Unplaced"/>
</dbReference>
<dbReference type="InterPro" id="IPR001315">
    <property type="entry name" value="CARD"/>
</dbReference>
<accession>A0A8B7XUV6</accession>
<dbReference type="OMA" id="GAYLKWW"/>
<feature type="repeat" description="WD" evidence="4">
    <location>
        <begin position="656"/>
        <end position="697"/>
    </location>
</feature>
<feature type="repeat" description="WD" evidence="4">
    <location>
        <begin position="987"/>
        <end position="1021"/>
    </location>
</feature>